<dbReference type="SUPFAM" id="SSF53448">
    <property type="entry name" value="Nucleotide-diphospho-sugar transferases"/>
    <property type="match status" value="1"/>
</dbReference>
<keyword evidence="4" id="KW-1185">Reference proteome</keyword>
<feature type="coiled-coil region" evidence="1">
    <location>
        <begin position="365"/>
        <end position="392"/>
    </location>
</feature>
<sequence length="427" mass="47509">MAGAEMSNPAVSVVIPAYNHAPYVGAAIESVLCQSLEAVELIVIDDGSRDATAERVEAYLGDPRVRLERQANAGSHAAINRGVALARAPWVAILNSDDLFHPDRLARMLASCRSNRWDFAVSGFDLIDGEGAPIDAPDHWLRRRTDPVLNYARSHGVWPGILFGNFTVSTSNFFFSRDLWRRIGPFAHYRYVLDWDWALRAIAAAPARAGWLPDEALFSYRLHGANTISGAGLRSSFEIELLLRRALLRRLPEWAPGIARMREFGRDARRTAAAQAVGRTVAAHEAELAEVHAGYRAELDRVHAAHRADLDRLHAGYRTRIDALDAELVQVHHGYRTEIDRLGAERAQEREWFARVLETERAAAALEADGLRQALQAERENAEATRAYYEARLAAIYSSTSWAFSRPVRAVGRLLHALRDVGGGRAR</sequence>
<dbReference type="InterPro" id="IPR001173">
    <property type="entry name" value="Glyco_trans_2-like"/>
</dbReference>
<gene>
    <name evidence="3" type="ORF">ACFQPS_01140</name>
</gene>
<name>A0ABW2KRX4_9PROT</name>
<keyword evidence="1" id="KW-0175">Coiled coil</keyword>
<organism evidence="3 4">
    <name type="scientific">Rhodocista pekingensis</name>
    <dbReference type="NCBI Taxonomy" id="201185"/>
    <lineage>
        <taxon>Bacteria</taxon>
        <taxon>Pseudomonadati</taxon>
        <taxon>Pseudomonadota</taxon>
        <taxon>Alphaproteobacteria</taxon>
        <taxon>Rhodospirillales</taxon>
        <taxon>Azospirillaceae</taxon>
        <taxon>Rhodocista</taxon>
    </lineage>
</organism>
<evidence type="ECO:0000313" key="4">
    <source>
        <dbReference type="Proteomes" id="UP001596456"/>
    </source>
</evidence>
<comment type="caution">
    <text evidence="3">The sequence shown here is derived from an EMBL/GenBank/DDBJ whole genome shotgun (WGS) entry which is preliminary data.</text>
</comment>
<evidence type="ECO:0000259" key="2">
    <source>
        <dbReference type="Pfam" id="PF00535"/>
    </source>
</evidence>
<dbReference type="InterPro" id="IPR029044">
    <property type="entry name" value="Nucleotide-diphossugar_trans"/>
</dbReference>
<dbReference type="PANTHER" id="PTHR43685:SF2">
    <property type="entry name" value="GLYCOSYLTRANSFERASE 2-LIKE DOMAIN-CONTAINING PROTEIN"/>
    <property type="match status" value="1"/>
</dbReference>
<dbReference type="EMBL" id="JBHTCM010000004">
    <property type="protein sequence ID" value="MFC7331755.1"/>
    <property type="molecule type" value="Genomic_DNA"/>
</dbReference>
<dbReference type="Proteomes" id="UP001596456">
    <property type="component" value="Unassembled WGS sequence"/>
</dbReference>
<dbReference type="Pfam" id="PF00535">
    <property type="entry name" value="Glycos_transf_2"/>
    <property type="match status" value="1"/>
</dbReference>
<accession>A0ABW2KRX4</accession>
<dbReference type="Gene3D" id="3.90.550.10">
    <property type="entry name" value="Spore Coat Polysaccharide Biosynthesis Protein SpsA, Chain A"/>
    <property type="match status" value="1"/>
</dbReference>
<proteinExistence type="predicted"/>
<reference evidence="4" key="1">
    <citation type="journal article" date="2019" name="Int. J. Syst. Evol. Microbiol.">
        <title>The Global Catalogue of Microorganisms (GCM) 10K type strain sequencing project: providing services to taxonomists for standard genome sequencing and annotation.</title>
        <authorList>
            <consortium name="The Broad Institute Genomics Platform"/>
            <consortium name="The Broad Institute Genome Sequencing Center for Infectious Disease"/>
            <person name="Wu L."/>
            <person name="Ma J."/>
        </authorList>
    </citation>
    <scope>NUCLEOTIDE SEQUENCE [LARGE SCALE GENOMIC DNA]</scope>
    <source>
        <strain evidence="4">CGMCC 1.16275</strain>
    </source>
</reference>
<feature type="domain" description="Glycosyltransferase 2-like" evidence="2">
    <location>
        <begin position="12"/>
        <end position="144"/>
    </location>
</feature>
<evidence type="ECO:0000256" key="1">
    <source>
        <dbReference type="SAM" id="Coils"/>
    </source>
</evidence>
<evidence type="ECO:0000313" key="3">
    <source>
        <dbReference type="EMBL" id="MFC7331755.1"/>
    </source>
</evidence>
<dbReference type="PANTHER" id="PTHR43685">
    <property type="entry name" value="GLYCOSYLTRANSFERASE"/>
    <property type="match status" value="1"/>
</dbReference>
<dbReference type="InterPro" id="IPR050834">
    <property type="entry name" value="Glycosyltransf_2"/>
</dbReference>
<dbReference type="RefSeq" id="WP_377355720.1">
    <property type="nucleotide sequence ID" value="NZ_JBHTCM010000004.1"/>
</dbReference>
<protein>
    <submittedName>
        <fullName evidence="3">Glycosyltransferase family 2 protein</fullName>
    </submittedName>
</protein>